<proteinExistence type="predicted"/>
<feature type="region of interest" description="Disordered" evidence="1">
    <location>
        <begin position="1"/>
        <end position="80"/>
    </location>
</feature>
<protein>
    <submittedName>
        <fullName evidence="2">Uncharacterized protein</fullName>
    </submittedName>
</protein>
<evidence type="ECO:0000313" key="3">
    <source>
        <dbReference type="Proteomes" id="UP000721954"/>
    </source>
</evidence>
<keyword evidence="3" id="KW-1185">Reference proteome</keyword>
<gene>
    <name evidence="2" type="ORF">JW613_30255</name>
</gene>
<feature type="compositionally biased region" description="Low complexity" evidence="1">
    <location>
        <begin position="1"/>
        <end position="30"/>
    </location>
</feature>
<name>A0ABS3Y4E9_9ACTN</name>
<dbReference type="RefSeq" id="WP_209214073.1">
    <property type="nucleotide sequence ID" value="NZ_JAFFZM010000025.1"/>
</dbReference>
<dbReference type="Proteomes" id="UP000721954">
    <property type="component" value="Unassembled WGS sequence"/>
</dbReference>
<evidence type="ECO:0000256" key="1">
    <source>
        <dbReference type="SAM" id="MobiDB-lite"/>
    </source>
</evidence>
<dbReference type="GeneID" id="96262898"/>
<dbReference type="EMBL" id="JAFFZM010000025">
    <property type="protein sequence ID" value="MBO8202535.1"/>
    <property type="molecule type" value="Genomic_DNA"/>
</dbReference>
<evidence type="ECO:0000313" key="2">
    <source>
        <dbReference type="EMBL" id="MBO8202535.1"/>
    </source>
</evidence>
<accession>A0ABS3Y4E9</accession>
<organism evidence="2 3">
    <name type="scientific">Streptomyces smyrnaeus</name>
    <dbReference type="NCBI Taxonomy" id="1387713"/>
    <lineage>
        <taxon>Bacteria</taxon>
        <taxon>Bacillati</taxon>
        <taxon>Actinomycetota</taxon>
        <taxon>Actinomycetes</taxon>
        <taxon>Kitasatosporales</taxon>
        <taxon>Streptomycetaceae</taxon>
        <taxon>Streptomyces</taxon>
    </lineage>
</organism>
<comment type="caution">
    <text evidence="2">The sequence shown here is derived from an EMBL/GenBank/DDBJ whole genome shotgun (WGS) entry which is preliminary data.</text>
</comment>
<sequence>MPSASSASAAPNATTHALTDATAVADAASDGRPFPDRAAVASRFEHPAELPGSDDLRGAGAVHSSRGREGESGPAARPRC</sequence>
<reference evidence="2 3" key="1">
    <citation type="submission" date="2021-02" db="EMBL/GenBank/DDBJ databases">
        <title>Streptomyces spirodelae sp. nov., isolated from duckweed.</title>
        <authorList>
            <person name="Saimee Y."/>
            <person name="Duangmal K."/>
        </authorList>
    </citation>
    <scope>NUCLEOTIDE SEQUENCE [LARGE SCALE GENOMIC DNA]</scope>
    <source>
        <strain evidence="2 3">DSM 42105</strain>
    </source>
</reference>